<keyword evidence="7 10" id="KW-0067">ATP-binding</keyword>
<comment type="caution">
    <text evidence="11">The sequence shown here is derived from an EMBL/GenBank/DDBJ whole genome shotgun (WGS) entry which is preliminary data.</text>
</comment>
<dbReference type="Pfam" id="PF01202">
    <property type="entry name" value="SKI"/>
    <property type="match status" value="1"/>
</dbReference>
<evidence type="ECO:0000256" key="8">
    <source>
        <dbReference type="ARBA" id="ARBA00023064"/>
    </source>
</evidence>
<name>A0A2T1LUJ6_9CHRO</name>
<dbReference type="NCBIfam" id="TIGR01313">
    <property type="entry name" value="therm_gnt_kin"/>
    <property type="match status" value="1"/>
</dbReference>
<dbReference type="AlphaFoldDB" id="A0A2T1LUJ6"/>
<dbReference type="PRINTS" id="PR01100">
    <property type="entry name" value="SHIKIMTKNASE"/>
</dbReference>
<evidence type="ECO:0000256" key="1">
    <source>
        <dbReference type="ARBA" id="ARBA00004761"/>
    </source>
</evidence>
<evidence type="ECO:0000313" key="11">
    <source>
        <dbReference type="EMBL" id="PSF35240.1"/>
    </source>
</evidence>
<comment type="similarity">
    <text evidence="2 10">Belongs to the gluconokinase GntK/GntV family.</text>
</comment>
<dbReference type="RefSeq" id="WP_106458100.1">
    <property type="nucleotide sequence ID" value="NZ_PXOH01000021.1"/>
</dbReference>
<dbReference type="InterPro" id="IPR027417">
    <property type="entry name" value="P-loop_NTPase"/>
</dbReference>
<evidence type="ECO:0000313" key="12">
    <source>
        <dbReference type="Proteomes" id="UP000239001"/>
    </source>
</evidence>
<dbReference type="InterPro" id="IPR031322">
    <property type="entry name" value="Shikimate/glucono_kinase"/>
</dbReference>
<dbReference type="Proteomes" id="UP000239001">
    <property type="component" value="Unassembled WGS sequence"/>
</dbReference>
<evidence type="ECO:0000256" key="10">
    <source>
        <dbReference type="RuleBase" id="RU363066"/>
    </source>
</evidence>
<dbReference type="EC" id="2.7.1.12" evidence="3 10"/>
<dbReference type="OrthoDB" id="9800332at2"/>
<dbReference type="PANTHER" id="PTHR43442:SF3">
    <property type="entry name" value="GLUCONOKINASE-RELATED"/>
    <property type="match status" value="1"/>
</dbReference>
<keyword evidence="4 10" id="KW-0808">Transferase</keyword>
<dbReference type="GO" id="GO:0005524">
    <property type="term" value="F:ATP binding"/>
    <property type="evidence" value="ECO:0007669"/>
    <property type="project" value="UniProtKB-KW"/>
</dbReference>
<evidence type="ECO:0000256" key="3">
    <source>
        <dbReference type="ARBA" id="ARBA00012054"/>
    </source>
</evidence>
<comment type="pathway">
    <text evidence="1">Carbohydrate acid metabolism.</text>
</comment>
<accession>A0A2T1LUJ6</accession>
<dbReference type="Gene3D" id="3.40.50.300">
    <property type="entry name" value="P-loop containing nucleotide triphosphate hydrolases"/>
    <property type="match status" value="1"/>
</dbReference>
<keyword evidence="8" id="KW-0311">Gluconate utilization</keyword>
<dbReference type="GO" id="GO:0019521">
    <property type="term" value="P:D-gluconate metabolic process"/>
    <property type="evidence" value="ECO:0007669"/>
    <property type="project" value="UniProtKB-KW"/>
</dbReference>
<dbReference type="EMBL" id="PXOH01000021">
    <property type="protein sequence ID" value="PSF35240.1"/>
    <property type="molecule type" value="Genomic_DNA"/>
</dbReference>
<evidence type="ECO:0000256" key="6">
    <source>
        <dbReference type="ARBA" id="ARBA00022777"/>
    </source>
</evidence>
<proteinExistence type="inferred from homology"/>
<comment type="catalytic activity">
    <reaction evidence="9 10">
        <text>D-gluconate + ATP = 6-phospho-D-gluconate + ADP + H(+)</text>
        <dbReference type="Rhea" id="RHEA:19433"/>
        <dbReference type="ChEBI" id="CHEBI:15378"/>
        <dbReference type="ChEBI" id="CHEBI:18391"/>
        <dbReference type="ChEBI" id="CHEBI:30616"/>
        <dbReference type="ChEBI" id="CHEBI:58759"/>
        <dbReference type="ChEBI" id="CHEBI:456216"/>
        <dbReference type="EC" id="2.7.1.12"/>
    </reaction>
</comment>
<reference evidence="11 12" key="1">
    <citation type="submission" date="2018-03" db="EMBL/GenBank/DDBJ databases">
        <title>The ancient ancestry and fast evolution of plastids.</title>
        <authorList>
            <person name="Moore K.R."/>
            <person name="Magnabosco C."/>
            <person name="Momper L."/>
            <person name="Gold D.A."/>
            <person name="Bosak T."/>
            <person name="Fournier G.P."/>
        </authorList>
    </citation>
    <scope>NUCLEOTIDE SEQUENCE [LARGE SCALE GENOMIC DNA]</scope>
    <source>
        <strain evidence="11 12">CCALA 016</strain>
    </source>
</reference>
<dbReference type="InterPro" id="IPR006001">
    <property type="entry name" value="Therm_gnt_kin"/>
</dbReference>
<evidence type="ECO:0000256" key="5">
    <source>
        <dbReference type="ARBA" id="ARBA00022741"/>
    </source>
</evidence>
<dbReference type="GO" id="GO:0046316">
    <property type="term" value="F:gluconokinase activity"/>
    <property type="evidence" value="ECO:0007669"/>
    <property type="project" value="UniProtKB-EC"/>
</dbReference>
<sequence length="155" mass="17774">MICILMGVSGSGKSTIGQLLSKKLGWPFYDGDDFHPPENVAKMRQGIPLTDEDRHSWLSTLRSLIEQHQNGIIACSSLKESYREFLQGDRSDLVWIYLKGSYEEILERMQHRTNHFMKPQMLRSQFATLEEPKNALVIDISLSPEKIIEQIVAIL</sequence>
<dbReference type="GO" id="GO:0005737">
    <property type="term" value="C:cytoplasm"/>
    <property type="evidence" value="ECO:0007669"/>
    <property type="project" value="TreeGrafter"/>
</dbReference>
<organism evidence="11 12">
    <name type="scientific">Aphanothece hegewaldii CCALA 016</name>
    <dbReference type="NCBI Taxonomy" id="2107694"/>
    <lineage>
        <taxon>Bacteria</taxon>
        <taxon>Bacillati</taxon>
        <taxon>Cyanobacteriota</taxon>
        <taxon>Cyanophyceae</taxon>
        <taxon>Oscillatoriophycideae</taxon>
        <taxon>Chroococcales</taxon>
        <taxon>Aphanothecaceae</taxon>
        <taxon>Aphanothece</taxon>
    </lineage>
</organism>
<dbReference type="SUPFAM" id="SSF52540">
    <property type="entry name" value="P-loop containing nucleoside triphosphate hydrolases"/>
    <property type="match status" value="1"/>
</dbReference>
<reference evidence="11 12" key="2">
    <citation type="submission" date="2018-03" db="EMBL/GenBank/DDBJ databases">
        <authorList>
            <person name="Keele B.F."/>
        </authorList>
    </citation>
    <scope>NUCLEOTIDE SEQUENCE [LARGE SCALE GENOMIC DNA]</scope>
    <source>
        <strain evidence="11 12">CCALA 016</strain>
    </source>
</reference>
<evidence type="ECO:0000256" key="4">
    <source>
        <dbReference type="ARBA" id="ARBA00022679"/>
    </source>
</evidence>
<keyword evidence="5 10" id="KW-0547">Nucleotide-binding</keyword>
<dbReference type="CDD" id="cd02021">
    <property type="entry name" value="GntK"/>
    <property type="match status" value="1"/>
</dbReference>
<evidence type="ECO:0000256" key="9">
    <source>
        <dbReference type="ARBA" id="ARBA00048090"/>
    </source>
</evidence>
<evidence type="ECO:0000256" key="2">
    <source>
        <dbReference type="ARBA" id="ARBA00008420"/>
    </source>
</evidence>
<dbReference type="FunFam" id="3.40.50.300:FF:000522">
    <property type="entry name" value="Gluconokinase"/>
    <property type="match status" value="1"/>
</dbReference>
<dbReference type="PANTHER" id="PTHR43442">
    <property type="entry name" value="GLUCONOKINASE-RELATED"/>
    <property type="match status" value="1"/>
</dbReference>
<evidence type="ECO:0000256" key="7">
    <source>
        <dbReference type="ARBA" id="ARBA00022840"/>
    </source>
</evidence>
<keyword evidence="12" id="KW-1185">Reference proteome</keyword>
<protein>
    <recommendedName>
        <fullName evidence="3 10">Gluconokinase</fullName>
        <ecNumber evidence="3 10">2.7.1.12</ecNumber>
    </recommendedName>
</protein>
<gene>
    <name evidence="11" type="ORF">C7H19_16910</name>
</gene>
<keyword evidence="6 10" id="KW-0418">Kinase</keyword>